<dbReference type="Gene3D" id="1.10.1200.10">
    <property type="entry name" value="ACP-like"/>
    <property type="match status" value="1"/>
</dbReference>
<feature type="domain" description="Carrier" evidence="3">
    <location>
        <begin position="861"/>
        <end position="942"/>
    </location>
</feature>
<evidence type="ECO:0000256" key="2">
    <source>
        <dbReference type="ARBA" id="ARBA00022553"/>
    </source>
</evidence>
<sequence>MSRYRRPVSPNEWLYLAGERAMPPLAIQLVVEGEGNLDPEKLTEAVRVASAACPGARLARHGRTWVDTGQDPLVTVAATGSLWSTPLRRSCEVVVGDGSVMFRVSHTVMDGRGVLTWVADVFRALRGEPPLGAASVLTDYGLVERLGAPGRRPPSSVGWRSPLARRAGAQHWARRTVDGHHPGLVAKLAAAVAGFTGTERCRFMVPVDLRRHDPTLRSTANLSLPLFLTAGPQDRWQTLHERILRGLVERHEVTGGAAERVAYRLPLGLLSGFLRIAGDRNLCSAILSHLGRIDPAEFSADGFRASTVYSLPTHAPLAPLSIVATAPPGRTELTVAHHGAPEQAEALLDAVEAALSPHRHWTGNDTRRDMPATTLTSLFARRVAAGPHAVALTGPAGEVTYAELDRRADAVAHALHQRGVGRGAVVGLLADRTVEAVAGLFGVLKAGAAYLPLDPSHPAARIDGLLRDAGAPLCLVGRRHAGRVAGDHLVLEDLPTTGAPPAAEVNTPGDLAYVIYTSGSTGHPKGVEVEHGSLVNYVTWATELYGVDARTRFALFTSLAFDLTGTAILLPLLAGGSVALVPGEVTHESLPQMLDRSGANALKLTPAHLDLIGRLGLSPAGFTVLVVGGEQLRTAVAAAAQRAFGPGCRIVNEYGPTEATIGCVTHVFDADRDTGAAVPIGRPVANTAVLLLNGDGRHVAPGETGEIHLAGAQLARGYRGRPELDRERFRRLADGTRVYRTGDLARMSGGVLEYLGRADGQLSIRGHRIEPAEVETAIEEYPGVDRAVAVARAGRLCAYVVGAGTASPEIRRHLARRLPPYMIPSAVVVVDDLPRTANGKLDVASLPDPFADRDTPAGPATVRDDVQEALSKIWARILRIDPAVIGPDSDFHALGGDSLSMLEMLAAVAAELPGTSTRDALALPVLRNPTLAAVSTAIRNGPNGTAATSM</sequence>
<dbReference type="PROSITE" id="PS50075">
    <property type="entry name" value="CARRIER"/>
    <property type="match status" value="1"/>
</dbReference>
<dbReference type="InterPro" id="IPR000873">
    <property type="entry name" value="AMP-dep_synth/lig_dom"/>
</dbReference>
<gene>
    <name evidence="4" type="ORF">ACFO0C_01730</name>
</gene>
<dbReference type="PANTHER" id="PTHR45527">
    <property type="entry name" value="NONRIBOSOMAL PEPTIDE SYNTHETASE"/>
    <property type="match status" value="1"/>
</dbReference>
<dbReference type="InterPro" id="IPR009081">
    <property type="entry name" value="PP-bd_ACP"/>
</dbReference>
<dbReference type="Gene3D" id="3.30.300.30">
    <property type="match status" value="1"/>
</dbReference>
<dbReference type="PANTHER" id="PTHR45527:SF1">
    <property type="entry name" value="FATTY ACID SYNTHASE"/>
    <property type="match status" value="1"/>
</dbReference>
<keyword evidence="2" id="KW-0597">Phosphoprotein</keyword>
<evidence type="ECO:0000259" key="3">
    <source>
        <dbReference type="PROSITE" id="PS50075"/>
    </source>
</evidence>
<name>A0ABV8II65_9ACTN</name>
<accession>A0ABV8II65</accession>
<dbReference type="EMBL" id="JBHSBL010000002">
    <property type="protein sequence ID" value="MFC4063634.1"/>
    <property type="molecule type" value="Genomic_DNA"/>
</dbReference>
<keyword evidence="5" id="KW-1185">Reference proteome</keyword>
<keyword evidence="1" id="KW-0596">Phosphopantetheine</keyword>
<dbReference type="SUPFAM" id="SSF47336">
    <property type="entry name" value="ACP-like"/>
    <property type="match status" value="1"/>
</dbReference>
<organism evidence="4 5">
    <name type="scientific">Actinoplanes subglobosus</name>
    <dbReference type="NCBI Taxonomy" id="1547892"/>
    <lineage>
        <taxon>Bacteria</taxon>
        <taxon>Bacillati</taxon>
        <taxon>Actinomycetota</taxon>
        <taxon>Actinomycetes</taxon>
        <taxon>Micromonosporales</taxon>
        <taxon>Micromonosporaceae</taxon>
        <taxon>Actinoplanes</taxon>
    </lineage>
</organism>
<dbReference type="SUPFAM" id="SSF56801">
    <property type="entry name" value="Acetyl-CoA synthetase-like"/>
    <property type="match status" value="1"/>
</dbReference>
<reference evidence="5" key="1">
    <citation type="journal article" date="2019" name="Int. J. Syst. Evol. Microbiol.">
        <title>The Global Catalogue of Microorganisms (GCM) 10K type strain sequencing project: providing services to taxonomists for standard genome sequencing and annotation.</title>
        <authorList>
            <consortium name="The Broad Institute Genomics Platform"/>
            <consortium name="The Broad Institute Genome Sequencing Center for Infectious Disease"/>
            <person name="Wu L."/>
            <person name="Ma J."/>
        </authorList>
    </citation>
    <scope>NUCLEOTIDE SEQUENCE [LARGE SCALE GENOMIC DNA]</scope>
    <source>
        <strain evidence="5">TBRC 5832</strain>
    </source>
</reference>
<dbReference type="RefSeq" id="WP_378064670.1">
    <property type="nucleotide sequence ID" value="NZ_JBHSBL010000002.1"/>
</dbReference>
<dbReference type="PROSITE" id="PS00012">
    <property type="entry name" value="PHOSPHOPANTETHEINE"/>
    <property type="match status" value="1"/>
</dbReference>
<protein>
    <submittedName>
        <fullName evidence="4">Non-ribosomal peptide synthetase</fullName>
    </submittedName>
</protein>
<dbReference type="Pfam" id="PF13193">
    <property type="entry name" value="AMP-binding_C"/>
    <property type="match status" value="1"/>
</dbReference>
<dbReference type="Pfam" id="PF00501">
    <property type="entry name" value="AMP-binding"/>
    <property type="match status" value="1"/>
</dbReference>
<evidence type="ECO:0000256" key="1">
    <source>
        <dbReference type="ARBA" id="ARBA00022450"/>
    </source>
</evidence>
<comment type="caution">
    <text evidence="4">The sequence shown here is derived from an EMBL/GenBank/DDBJ whole genome shotgun (WGS) entry which is preliminary data.</text>
</comment>
<evidence type="ECO:0000313" key="5">
    <source>
        <dbReference type="Proteomes" id="UP001595867"/>
    </source>
</evidence>
<dbReference type="Pfam" id="PF00550">
    <property type="entry name" value="PP-binding"/>
    <property type="match status" value="1"/>
</dbReference>
<dbReference type="NCBIfam" id="TIGR01733">
    <property type="entry name" value="AA-adenyl-dom"/>
    <property type="match status" value="1"/>
</dbReference>
<dbReference type="InterPro" id="IPR010071">
    <property type="entry name" value="AA_adenyl_dom"/>
</dbReference>
<dbReference type="InterPro" id="IPR025110">
    <property type="entry name" value="AMP-bd_C"/>
</dbReference>
<dbReference type="CDD" id="cd05930">
    <property type="entry name" value="A_NRPS"/>
    <property type="match status" value="1"/>
</dbReference>
<dbReference type="Gene3D" id="3.40.50.12780">
    <property type="entry name" value="N-terminal domain of ligase-like"/>
    <property type="match status" value="1"/>
</dbReference>
<dbReference type="InterPro" id="IPR042099">
    <property type="entry name" value="ANL_N_sf"/>
</dbReference>
<dbReference type="InterPro" id="IPR036736">
    <property type="entry name" value="ACP-like_sf"/>
</dbReference>
<dbReference type="InterPro" id="IPR020845">
    <property type="entry name" value="AMP-binding_CS"/>
</dbReference>
<evidence type="ECO:0000313" key="4">
    <source>
        <dbReference type="EMBL" id="MFC4063634.1"/>
    </source>
</evidence>
<dbReference type="PROSITE" id="PS00455">
    <property type="entry name" value="AMP_BINDING"/>
    <property type="match status" value="1"/>
</dbReference>
<dbReference type="InterPro" id="IPR045851">
    <property type="entry name" value="AMP-bd_C_sf"/>
</dbReference>
<dbReference type="Proteomes" id="UP001595867">
    <property type="component" value="Unassembled WGS sequence"/>
</dbReference>
<proteinExistence type="predicted"/>
<dbReference type="InterPro" id="IPR006162">
    <property type="entry name" value="Ppantetheine_attach_site"/>
</dbReference>